<feature type="compositionally biased region" description="Polar residues" evidence="1">
    <location>
        <begin position="34"/>
        <end position="49"/>
    </location>
</feature>
<evidence type="ECO:0000313" key="2">
    <source>
        <dbReference type="EMBL" id="GFR50919.1"/>
    </source>
</evidence>
<proteinExistence type="predicted"/>
<evidence type="ECO:0000313" key="3">
    <source>
        <dbReference type="Proteomes" id="UP001054857"/>
    </source>
</evidence>
<gene>
    <name evidence="2" type="ORF">Agub_g13238</name>
</gene>
<organism evidence="2 3">
    <name type="scientific">Astrephomene gubernaculifera</name>
    <dbReference type="NCBI Taxonomy" id="47775"/>
    <lineage>
        <taxon>Eukaryota</taxon>
        <taxon>Viridiplantae</taxon>
        <taxon>Chlorophyta</taxon>
        <taxon>core chlorophytes</taxon>
        <taxon>Chlorophyceae</taxon>
        <taxon>CS clade</taxon>
        <taxon>Chlamydomonadales</taxon>
        <taxon>Astrephomenaceae</taxon>
        <taxon>Astrephomene</taxon>
    </lineage>
</organism>
<dbReference type="EMBL" id="BMAR01000043">
    <property type="protein sequence ID" value="GFR50919.1"/>
    <property type="molecule type" value="Genomic_DNA"/>
</dbReference>
<reference evidence="2 3" key="1">
    <citation type="journal article" date="2021" name="Sci. Rep.">
        <title>Genome sequencing of the multicellular alga Astrephomene provides insights into convergent evolution of germ-soma differentiation.</title>
        <authorList>
            <person name="Yamashita S."/>
            <person name="Yamamoto K."/>
            <person name="Matsuzaki R."/>
            <person name="Suzuki S."/>
            <person name="Yamaguchi H."/>
            <person name="Hirooka S."/>
            <person name="Minakuchi Y."/>
            <person name="Miyagishima S."/>
            <person name="Kawachi M."/>
            <person name="Toyoda A."/>
            <person name="Nozaki H."/>
        </authorList>
    </citation>
    <scope>NUCLEOTIDE SEQUENCE [LARGE SCALE GENOMIC DNA]</scope>
    <source>
        <strain evidence="2 3">NIES-4017</strain>
    </source>
</reference>
<evidence type="ECO:0000256" key="1">
    <source>
        <dbReference type="SAM" id="MobiDB-lite"/>
    </source>
</evidence>
<accession>A0AAD3E1I2</accession>
<feature type="region of interest" description="Disordered" evidence="1">
    <location>
        <begin position="1"/>
        <end position="49"/>
    </location>
</feature>
<keyword evidence="3" id="KW-1185">Reference proteome</keyword>
<protein>
    <submittedName>
        <fullName evidence="2">Uncharacterized protein</fullName>
    </submittedName>
</protein>
<comment type="caution">
    <text evidence="2">The sequence shown here is derived from an EMBL/GenBank/DDBJ whole genome shotgun (WGS) entry which is preliminary data.</text>
</comment>
<dbReference type="AlphaFoldDB" id="A0AAD3E1I2"/>
<name>A0AAD3E1I2_9CHLO</name>
<dbReference type="Proteomes" id="UP001054857">
    <property type="component" value="Unassembled WGS sequence"/>
</dbReference>
<sequence>MEEQKRKGTGSSDRLTWRRAGASKSQGARGATPSAGTSTPPGKQLRPSQANRPVALHTHSYTYVFGRLSHHTHRTQIQRAFCEGLHGAPPAEPNSGFYDELDERLRLQHNTLLAVRRKAGEEALAATRPQSAATADTVALRHAVNNSLAQQLEFFTSCMAAYSSDPATATACSCSCPGCGCSCRTGSSGGLLAAQSHR</sequence>